<keyword evidence="1" id="KW-1133">Transmembrane helix</keyword>
<comment type="caution">
    <text evidence="3">The sequence shown here is derived from an EMBL/GenBank/DDBJ whole genome shotgun (WGS) entry which is preliminary data.</text>
</comment>
<keyword evidence="4" id="KW-1185">Reference proteome</keyword>
<dbReference type="InterPro" id="IPR050327">
    <property type="entry name" value="Proton-linked_MCT"/>
</dbReference>
<protein>
    <submittedName>
        <fullName evidence="3">MFS family permease</fullName>
    </submittedName>
</protein>
<feature type="transmembrane region" description="Helical" evidence="1">
    <location>
        <begin position="230"/>
        <end position="252"/>
    </location>
</feature>
<feature type="transmembrane region" description="Helical" evidence="1">
    <location>
        <begin position="7"/>
        <end position="28"/>
    </location>
</feature>
<accession>A0A8T4GUE3</accession>
<dbReference type="OrthoDB" id="359492at2157"/>
<feature type="transmembrane region" description="Helical" evidence="1">
    <location>
        <begin position="101"/>
        <end position="121"/>
    </location>
</feature>
<reference evidence="3" key="1">
    <citation type="submission" date="2021-03" db="EMBL/GenBank/DDBJ databases">
        <title>Genomic Encyclopedia of Type Strains, Phase IV (KMG-IV): sequencing the most valuable type-strain genomes for metagenomic binning, comparative biology and taxonomic classification.</title>
        <authorList>
            <person name="Goeker M."/>
        </authorList>
    </citation>
    <scope>NUCLEOTIDE SEQUENCE</scope>
    <source>
        <strain evidence="3">DSM 26232</strain>
    </source>
</reference>
<evidence type="ECO:0000313" key="3">
    <source>
        <dbReference type="EMBL" id="MBP1986506.1"/>
    </source>
</evidence>
<dbReference type="PROSITE" id="PS50850">
    <property type="entry name" value="MFS"/>
    <property type="match status" value="1"/>
</dbReference>
<dbReference type="InterPro" id="IPR011701">
    <property type="entry name" value="MFS"/>
</dbReference>
<gene>
    <name evidence="3" type="ORF">J2753_001000</name>
</gene>
<feature type="transmembrane region" description="Helical" evidence="1">
    <location>
        <begin position="350"/>
        <end position="370"/>
    </location>
</feature>
<feature type="transmembrane region" description="Helical" evidence="1">
    <location>
        <begin position="382"/>
        <end position="402"/>
    </location>
</feature>
<dbReference type="PANTHER" id="PTHR11360:SF284">
    <property type="entry name" value="EG:103B4.3 PROTEIN-RELATED"/>
    <property type="match status" value="1"/>
</dbReference>
<dbReference type="RefSeq" id="WP_209490814.1">
    <property type="nucleotide sequence ID" value="NZ_JAGGLC010000002.1"/>
</dbReference>
<dbReference type="SUPFAM" id="SSF103473">
    <property type="entry name" value="MFS general substrate transporter"/>
    <property type="match status" value="1"/>
</dbReference>
<feature type="transmembrane region" description="Helical" evidence="1">
    <location>
        <begin position="133"/>
        <end position="158"/>
    </location>
</feature>
<keyword evidence="1" id="KW-0812">Transmembrane</keyword>
<dbReference type="Proteomes" id="UP000823736">
    <property type="component" value="Unassembled WGS sequence"/>
</dbReference>
<feature type="transmembrane region" description="Helical" evidence="1">
    <location>
        <begin position="164"/>
        <end position="184"/>
    </location>
</feature>
<feature type="transmembrane region" description="Helical" evidence="1">
    <location>
        <begin position="48"/>
        <end position="68"/>
    </location>
</feature>
<dbReference type="GO" id="GO:0022857">
    <property type="term" value="F:transmembrane transporter activity"/>
    <property type="evidence" value="ECO:0007669"/>
    <property type="project" value="InterPro"/>
</dbReference>
<dbReference type="AlphaFoldDB" id="A0A8T4GUE3"/>
<feature type="transmembrane region" description="Helical" evidence="1">
    <location>
        <begin position="75"/>
        <end position="95"/>
    </location>
</feature>
<sequence>MRRPYYGWVVAAASFLGTFVVFGLSYSFAVFLERIVETFGGSRGLSSLAFGVQTLAIYVGASVLGVLIDRYGTHRMLLVGTLLTAGGLAAASRAGSLPVLILTYGVVTGVGLSIVYVVAYATVTRWFDRRLGLAGGLSSAGLGVGMFIVVPSAAWLIARLGWRDVLLALAAVSGALLLLATVLVRDDPVSAGVDPPPEEFVGAPPTPNREPLREQYAAVRGIALTRSFGLLFVGWVLVYGTLYAVLAHLVLYAEGLGLPAAVGPAALAVVGLTSALGRVAIGHVADTAGRLRVFVTCSAAMGLATLGLVAAGSTLGVVAFAVGFGLAYGGNGALLSPLTAELFGREQINAVFGLLSMAFAVSGLIAPLAAGATYDQWGSYEPAFLVAGLAALVGAGAVWLAGRRA</sequence>
<evidence type="ECO:0000313" key="4">
    <source>
        <dbReference type="Proteomes" id="UP000823736"/>
    </source>
</evidence>
<name>A0A8T4GUE3_9EURY</name>
<keyword evidence="1" id="KW-0472">Membrane</keyword>
<dbReference type="Pfam" id="PF07690">
    <property type="entry name" value="MFS_1"/>
    <property type="match status" value="1"/>
</dbReference>
<proteinExistence type="predicted"/>
<feature type="transmembrane region" description="Helical" evidence="1">
    <location>
        <begin position="258"/>
        <end position="281"/>
    </location>
</feature>
<feature type="domain" description="Major facilitator superfamily (MFS) profile" evidence="2">
    <location>
        <begin position="6"/>
        <end position="405"/>
    </location>
</feature>
<dbReference type="Gene3D" id="1.20.1250.20">
    <property type="entry name" value="MFS general substrate transporter like domains"/>
    <property type="match status" value="2"/>
</dbReference>
<dbReference type="InterPro" id="IPR036259">
    <property type="entry name" value="MFS_trans_sf"/>
</dbReference>
<organism evidence="3 4">
    <name type="scientific">Halolamina salifodinae</name>
    <dbReference type="NCBI Taxonomy" id="1202767"/>
    <lineage>
        <taxon>Archaea</taxon>
        <taxon>Methanobacteriati</taxon>
        <taxon>Methanobacteriota</taxon>
        <taxon>Stenosarchaea group</taxon>
        <taxon>Halobacteria</taxon>
        <taxon>Halobacteriales</taxon>
        <taxon>Haloferacaceae</taxon>
    </lineage>
</organism>
<evidence type="ECO:0000259" key="2">
    <source>
        <dbReference type="PROSITE" id="PS50850"/>
    </source>
</evidence>
<evidence type="ECO:0000256" key="1">
    <source>
        <dbReference type="SAM" id="Phobius"/>
    </source>
</evidence>
<feature type="transmembrane region" description="Helical" evidence="1">
    <location>
        <begin position="293"/>
        <end position="311"/>
    </location>
</feature>
<dbReference type="PANTHER" id="PTHR11360">
    <property type="entry name" value="MONOCARBOXYLATE TRANSPORTER"/>
    <property type="match status" value="1"/>
</dbReference>
<feature type="transmembrane region" description="Helical" evidence="1">
    <location>
        <begin position="317"/>
        <end position="338"/>
    </location>
</feature>
<dbReference type="EMBL" id="JAGGLC010000002">
    <property type="protein sequence ID" value="MBP1986506.1"/>
    <property type="molecule type" value="Genomic_DNA"/>
</dbReference>
<dbReference type="InterPro" id="IPR020846">
    <property type="entry name" value="MFS_dom"/>
</dbReference>